<name>A0AAD3XYJ5_NEPGR</name>
<gene>
    <name evidence="1" type="ORF">Nepgr_022857</name>
</gene>
<keyword evidence="2" id="KW-1185">Reference proteome</keyword>
<comment type="caution">
    <text evidence="1">The sequence shown here is derived from an EMBL/GenBank/DDBJ whole genome shotgun (WGS) entry which is preliminary data.</text>
</comment>
<proteinExistence type="predicted"/>
<organism evidence="1 2">
    <name type="scientific">Nepenthes gracilis</name>
    <name type="common">Slender pitcher plant</name>
    <dbReference type="NCBI Taxonomy" id="150966"/>
    <lineage>
        <taxon>Eukaryota</taxon>
        <taxon>Viridiplantae</taxon>
        <taxon>Streptophyta</taxon>
        <taxon>Embryophyta</taxon>
        <taxon>Tracheophyta</taxon>
        <taxon>Spermatophyta</taxon>
        <taxon>Magnoliopsida</taxon>
        <taxon>eudicotyledons</taxon>
        <taxon>Gunneridae</taxon>
        <taxon>Pentapetalae</taxon>
        <taxon>Caryophyllales</taxon>
        <taxon>Nepenthaceae</taxon>
        <taxon>Nepenthes</taxon>
    </lineage>
</organism>
<reference evidence="1" key="1">
    <citation type="submission" date="2023-05" db="EMBL/GenBank/DDBJ databases">
        <title>Nepenthes gracilis genome sequencing.</title>
        <authorList>
            <person name="Fukushima K."/>
        </authorList>
    </citation>
    <scope>NUCLEOTIDE SEQUENCE</scope>
    <source>
        <strain evidence="1">SING2019-196</strain>
    </source>
</reference>
<evidence type="ECO:0000313" key="1">
    <source>
        <dbReference type="EMBL" id="GMH21015.1"/>
    </source>
</evidence>
<sequence>MLMLKTLNWRSSKKALGLVWHLYGLGSPNVDGPILIWSVSIGMAEGFGAWRQLTAIPLLVVPLLEASADASSLLLLESDSWWWSGATNLRSRL</sequence>
<dbReference type="Proteomes" id="UP001279734">
    <property type="component" value="Unassembled WGS sequence"/>
</dbReference>
<accession>A0AAD3XYJ5</accession>
<dbReference type="AlphaFoldDB" id="A0AAD3XYJ5"/>
<protein>
    <submittedName>
        <fullName evidence="1">Uncharacterized protein</fullName>
    </submittedName>
</protein>
<dbReference type="EMBL" id="BSYO01000022">
    <property type="protein sequence ID" value="GMH21015.1"/>
    <property type="molecule type" value="Genomic_DNA"/>
</dbReference>
<evidence type="ECO:0000313" key="2">
    <source>
        <dbReference type="Proteomes" id="UP001279734"/>
    </source>
</evidence>